<proteinExistence type="inferred from homology"/>
<dbReference type="GO" id="GO:0008017">
    <property type="term" value="F:microtubule binding"/>
    <property type="evidence" value="ECO:0007669"/>
    <property type="project" value="InterPro"/>
</dbReference>
<protein>
    <submittedName>
        <fullName evidence="9">NADH:ubiquinone oxidoreductase</fullName>
    </submittedName>
</protein>
<feature type="compositionally biased region" description="Polar residues" evidence="7">
    <location>
        <begin position="217"/>
        <end position="232"/>
    </location>
</feature>
<keyword evidence="10" id="KW-1185">Reference proteome</keyword>
<dbReference type="Pfam" id="PF04880">
    <property type="entry name" value="NUDE_C"/>
    <property type="match status" value="1"/>
</dbReference>
<comment type="subcellular location">
    <subcellularLocation>
        <location evidence="1">Cytoplasm</location>
        <location evidence="1">Cytoskeleton</location>
    </subcellularLocation>
</comment>
<organism evidence="9 10">
    <name type="scientific">Conoideocrella luteorostrata</name>
    <dbReference type="NCBI Taxonomy" id="1105319"/>
    <lineage>
        <taxon>Eukaryota</taxon>
        <taxon>Fungi</taxon>
        <taxon>Dikarya</taxon>
        <taxon>Ascomycota</taxon>
        <taxon>Pezizomycotina</taxon>
        <taxon>Sordariomycetes</taxon>
        <taxon>Hypocreomycetidae</taxon>
        <taxon>Hypocreales</taxon>
        <taxon>Clavicipitaceae</taxon>
        <taxon>Conoideocrella</taxon>
    </lineage>
</organism>
<feature type="domain" description="NUDE" evidence="8">
    <location>
        <begin position="131"/>
        <end position="293"/>
    </location>
</feature>
<evidence type="ECO:0000256" key="2">
    <source>
        <dbReference type="ARBA" id="ARBA00007429"/>
    </source>
</evidence>
<feature type="compositionally biased region" description="Polar residues" evidence="7">
    <location>
        <begin position="332"/>
        <end position="346"/>
    </location>
</feature>
<keyword evidence="6" id="KW-0206">Cytoskeleton</keyword>
<keyword evidence="3" id="KW-0963">Cytoplasm</keyword>
<evidence type="ECO:0000256" key="3">
    <source>
        <dbReference type="ARBA" id="ARBA00022490"/>
    </source>
</evidence>
<feature type="compositionally biased region" description="Low complexity" evidence="7">
    <location>
        <begin position="450"/>
        <end position="467"/>
    </location>
</feature>
<evidence type="ECO:0000256" key="4">
    <source>
        <dbReference type="ARBA" id="ARBA00022701"/>
    </source>
</evidence>
<accession>A0AAJ0CUB7</accession>
<dbReference type="GO" id="GO:0005874">
    <property type="term" value="C:microtubule"/>
    <property type="evidence" value="ECO:0007669"/>
    <property type="project" value="UniProtKB-KW"/>
</dbReference>
<feature type="compositionally biased region" description="Polar residues" evidence="7">
    <location>
        <begin position="394"/>
        <end position="431"/>
    </location>
</feature>
<dbReference type="GO" id="GO:0000776">
    <property type="term" value="C:kinetochore"/>
    <property type="evidence" value="ECO:0007669"/>
    <property type="project" value="TreeGrafter"/>
</dbReference>
<gene>
    <name evidence="9" type="primary">NDE1_2</name>
    <name evidence="9" type="ORF">QQS21_004487</name>
</gene>
<dbReference type="AlphaFoldDB" id="A0AAJ0CUB7"/>
<reference evidence="9" key="1">
    <citation type="submission" date="2023-06" db="EMBL/GenBank/DDBJ databases">
        <title>Conoideocrella luteorostrata (Hypocreales: Clavicipitaceae), a potential biocontrol fungus for elongate hemlock scale in United States Christmas tree production areas.</title>
        <authorList>
            <person name="Barrett H."/>
            <person name="Lovett B."/>
            <person name="Macias A.M."/>
            <person name="Stajich J.E."/>
            <person name="Kasson M.T."/>
        </authorList>
    </citation>
    <scope>NUCLEOTIDE SEQUENCE</scope>
    <source>
        <strain evidence="9">ARSEF 14590</strain>
    </source>
</reference>
<evidence type="ECO:0000256" key="7">
    <source>
        <dbReference type="SAM" id="MobiDB-lite"/>
    </source>
</evidence>
<keyword evidence="4" id="KW-0493">Microtubule</keyword>
<comment type="similarity">
    <text evidence="2">Belongs to the nudE family.</text>
</comment>
<evidence type="ECO:0000256" key="1">
    <source>
        <dbReference type="ARBA" id="ARBA00004245"/>
    </source>
</evidence>
<dbReference type="PANTHER" id="PTHR10921">
    <property type="entry name" value="NUCLEAR DISTRIBUTION PROTEIN NUDE HOMOLOG 1"/>
    <property type="match status" value="1"/>
</dbReference>
<feature type="region of interest" description="Disordered" evidence="7">
    <location>
        <begin position="188"/>
        <end position="509"/>
    </location>
</feature>
<dbReference type="Gene3D" id="6.10.250.1080">
    <property type="match status" value="1"/>
</dbReference>
<dbReference type="GO" id="GO:0005871">
    <property type="term" value="C:kinesin complex"/>
    <property type="evidence" value="ECO:0007669"/>
    <property type="project" value="TreeGrafter"/>
</dbReference>
<feature type="compositionally biased region" description="Low complexity" evidence="7">
    <location>
        <begin position="494"/>
        <end position="508"/>
    </location>
</feature>
<dbReference type="EMBL" id="JASWJB010000066">
    <property type="protein sequence ID" value="KAK2601974.1"/>
    <property type="molecule type" value="Genomic_DNA"/>
</dbReference>
<dbReference type="GO" id="GO:0007059">
    <property type="term" value="P:chromosome segregation"/>
    <property type="evidence" value="ECO:0007669"/>
    <property type="project" value="TreeGrafter"/>
</dbReference>
<dbReference type="GO" id="GO:0007020">
    <property type="term" value="P:microtubule nucleation"/>
    <property type="evidence" value="ECO:0007669"/>
    <property type="project" value="TreeGrafter"/>
</dbReference>
<dbReference type="GO" id="GO:0047496">
    <property type="term" value="P:vesicle transport along microtubule"/>
    <property type="evidence" value="ECO:0007669"/>
    <property type="project" value="TreeGrafter"/>
</dbReference>
<evidence type="ECO:0000313" key="10">
    <source>
        <dbReference type="Proteomes" id="UP001251528"/>
    </source>
</evidence>
<evidence type="ECO:0000256" key="5">
    <source>
        <dbReference type="ARBA" id="ARBA00023054"/>
    </source>
</evidence>
<dbReference type="PANTHER" id="PTHR10921:SF1">
    <property type="entry name" value="NUCLEAR DISTRIBUTION PROTEIN NUDE HOMOLOG"/>
    <property type="match status" value="1"/>
</dbReference>
<evidence type="ECO:0000259" key="8">
    <source>
        <dbReference type="Pfam" id="PF04880"/>
    </source>
</evidence>
<dbReference type="InterPro" id="IPR033494">
    <property type="entry name" value="NUDE"/>
</dbReference>
<dbReference type="InterPro" id="IPR006964">
    <property type="entry name" value="NUDE_dom"/>
</dbReference>
<comment type="caution">
    <text evidence="9">The sequence shown here is derived from an EMBL/GenBank/DDBJ whole genome shotgun (WGS) entry which is preliminary data.</text>
</comment>
<feature type="region of interest" description="Disordered" evidence="7">
    <location>
        <begin position="540"/>
        <end position="594"/>
    </location>
</feature>
<dbReference type="Proteomes" id="UP001251528">
    <property type="component" value="Unassembled WGS sequence"/>
</dbReference>
<keyword evidence="5" id="KW-0175">Coiled coil</keyword>
<evidence type="ECO:0000256" key="6">
    <source>
        <dbReference type="ARBA" id="ARBA00023212"/>
    </source>
</evidence>
<dbReference type="GO" id="GO:0051642">
    <property type="term" value="P:centrosome localization"/>
    <property type="evidence" value="ECO:0007669"/>
    <property type="project" value="TreeGrafter"/>
</dbReference>
<evidence type="ECO:0000313" key="9">
    <source>
        <dbReference type="EMBL" id="KAK2601974.1"/>
    </source>
</evidence>
<sequence>MAELPSSPPSEATSAGDALSWYKSQYEMLESELAEFRESSRELEQELEKDIERAEKQERALQEKVETLGFEVEEWKRKYKESKTEASAAQNSLEKEITTLRESSRSLQLKLRDMEVTNDDFERQARNTTSSLEDMENKYNQAIERGVMMEEEIRSGEQEREKLRIESQRLREELAEVKIEAELMQDKIKKQENRHLSSISTDLSIMGSPTFDKNIEASPNSTASSPLITTPPETKELSVDGTLSDAREPPSPPMSDVSAPLPNKANVATKPGGALSRKSRLPSLENTVTPKPRVKSASTRTGSRISGGASNFKTPAPRSTTNPNLAKHKIPASNSLSHIRSLTAQMQRLEARVQSARSKLPGPANTPPRASPRSVAHGVNFPSSVTIRSRKRTAGSSASSLAGDETTPTNFRSSTSSKPSHVPRLSTSGISRLSFGPLPNRAPESDASHSRPSSRASMSSYARPSSRTDMVPPPRPMSRSSISGARTPLGRPRSSMGGSMHSHSVSMSRIDMEEDYEGEFRTPSRRGTYSKLELEGAVSGIPVPGTAIPTPGTRRQSGSGPVGVGAGRRTSTGVGAARPGTSGGRKLSDLGETY</sequence>
<feature type="compositionally biased region" description="Polar residues" evidence="7">
    <location>
        <begin position="296"/>
        <end position="324"/>
    </location>
</feature>
<name>A0AAJ0CUB7_9HYPO</name>
<dbReference type="GO" id="GO:0000132">
    <property type="term" value="P:establishment of mitotic spindle orientation"/>
    <property type="evidence" value="ECO:0007669"/>
    <property type="project" value="TreeGrafter"/>
</dbReference>